<dbReference type="PANTHER" id="PTHR22916:SF3">
    <property type="entry name" value="UDP-GLCNAC:BETAGAL BETA-1,3-N-ACETYLGLUCOSAMINYLTRANSFERASE-LIKE PROTEIN 1"/>
    <property type="match status" value="1"/>
</dbReference>
<dbReference type="STRING" id="398579.Spea_1411"/>
<proteinExistence type="predicted"/>
<feature type="domain" description="Glycosyltransferase 2-like" evidence="1">
    <location>
        <begin position="10"/>
        <end position="118"/>
    </location>
</feature>
<gene>
    <name evidence="2" type="ordered locus">Spea_1411</name>
</gene>
<protein>
    <submittedName>
        <fullName evidence="2">Glycosyl transferase family 2</fullName>
    </submittedName>
</protein>
<dbReference type="Gene3D" id="3.90.550.10">
    <property type="entry name" value="Spore Coat Polysaccharide Biosynthesis Protein SpsA, Chain A"/>
    <property type="match status" value="1"/>
</dbReference>
<dbReference type="EMBL" id="CP000851">
    <property type="protein sequence ID" value="ABV86737.1"/>
    <property type="molecule type" value="Genomic_DNA"/>
</dbReference>
<dbReference type="Pfam" id="PF00535">
    <property type="entry name" value="Glycos_transf_2"/>
    <property type="match status" value="1"/>
</dbReference>
<accession>A8H2F0</accession>
<sequence>MRVNNRPLVSVVLLSYNSSSTILDTLNSVVNQSYGACNIELIISDDCSQDDSVIVISKWLESNKDSFFCCHTFFNKINLGVCANTNQAWASVSASWVKTIAADDILFKDSIKIFSTKACLVDSNVACIFSNVRRFREDVLFDSIDRTWLNSVFDKGASFVYRALLTKNFLDAPGSFIRYSALKSIGFVDVENRFVEDYPLWLRLSANGYSFQFIDNELVYYRVGNGVSTSTDALINKNILPEVREILIKSASNNLKKSDYLYWVVRFDCFITRIIMLLAQNLFDNKRSFISVNLLRLVKVFYIRPVFHMFKFWMVK</sequence>
<reference evidence="2 3" key="1">
    <citation type="submission" date="2007-10" db="EMBL/GenBank/DDBJ databases">
        <title>Complete sequence of Shewanella pealeana ATCC 700345.</title>
        <authorList>
            <consortium name="US DOE Joint Genome Institute"/>
            <person name="Copeland A."/>
            <person name="Lucas S."/>
            <person name="Lapidus A."/>
            <person name="Barry K."/>
            <person name="Glavina del Rio T."/>
            <person name="Dalin E."/>
            <person name="Tice H."/>
            <person name="Pitluck S."/>
            <person name="Chertkov O."/>
            <person name="Brettin T."/>
            <person name="Bruce D."/>
            <person name="Detter J.C."/>
            <person name="Han C."/>
            <person name="Schmutz J."/>
            <person name="Larimer F."/>
            <person name="Land M."/>
            <person name="Hauser L."/>
            <person name="Kyrpides N."/>
            <person name="Kim E."/>
            <person name="Zhao J.-S.Z."/>
            <person name="Manno D."/>
            <person name="Hawari J."/>
            <person name="Richardson P."/>
        </authorList>
    </citation>
    <scope>NUCLEOTIDE SEQUENCE [LARGE SCALE GENOMIC DNA]</scope>
    <source>
        <strain evidence="3">ATCC 700345 / ANG-SQ1</strain>
    </source>
</reference>
<dbReference type="AlphaFoldDB" id="A8H2F0"/>
<dbReference type="GO" id="GO:0016758">
    <property type="term" value="F:hexosyltransferase activity"/>
    <property type="evidence" value="ECO:0007669"/>
    <property type="project" value="UniProtKB-ARBA"/>
</dbReference>
<evidence type="ECO:0000259" key="1">
    <source>
        <dbReference type="Pfam" id="PF00535"/>
    </source>
</evidence>
<keyword evidence="2" id="KW-0808">Transferase</keyword>
<evidence type="ECO:0000313" key="3">
    <source>
        <dbReference type="Proteomes" id="UP000002608"/>
    </source>
</evidence>
<dbReference type="KEGG" id="spl:Spea_1411"/>
<dbReference type="InterPro" id="IPR029044">
    <property type="entry name" value="Nucleotide-diphossugar_trans"/>
</dbReference>
<dbReference type="eggNOG" id="COG1216">
    <property type="taxonomic scope" value="Bacteria"/>
</dbReference>
<dbReference type="CAZy" id="GT2">
    <property type="family name" value="Glycosyltransferase Family 2"/>
</dbReference>
<organism evidence="2 3">
    <name type="scientific">Shewanella pealeana (strain ATCC 700345 / ANG-SQ1)</name>
    <dbReference type="NCBI Taxonomy" id="398579"/>
    <lineage>
        <taxon>Bacteria</taxon>
        <taxon>Pseudomonadati</taxon>
        <taxon>Pseudomonadota</taxon>
        <taxon>Gammaproteobacteria</taxon>
        <taxon>Alteromonadales</taxon>
        <taxon>Shewanellaceae</taxon>
        <taxon>Shewanella</taxon>
    </lineage>
</organism>
<keyword evidence="3" id="KW-1185">Reference proteome</keyword>
<evidence type="ECO:0000313" key="2">
    <source>
        <dbReference type="EMBL" id="ABV86737.1"/>
    </source>
</evidence>
<name>A8H2F0_SHEPA</name>
<dbReference type="HOGENOM" id="CLU_025996_0_4_6"/>
<dbReference type="InterPro" id="IPR001173">
    <property type="entry name" value="Glyco_trans_2-like"/>
</dbReference>
<dbReference type="PANTHER" id="PTHR22916">
    <property type="entry name" value="GLYCOSYLTRANSFERASE"/>
    <property type="match status" value="1"/>
</dbReference>
<dbReference type="RefSeq" id="WP_012154663.1">
    <property type="nucleotide sequence ID" value="NC_009901.1"/>
</dbReference>
<dbReference type="Proteomes" id="UP000002608">
    <property type="component" value="Chromosome"/>
</dbReference>
<dbReference type="SUPFAM" id="SSF53448">
    <property type="entry name" value="Nucleotide-diphospho-sugar transferases"/>
    <property type="match status" value="1"/>
</dbReference>